<dbReference type="Gene3D" id="3.40.190.10">
    <property type="entry name" value="Periplasmic binding protein-like II"/>
    <property type="match status" value="1"/>
</dbReference>
<comment type="caution">
    <text evidence="5">The sequence shown here is derived from an EMBL/GenBank/DDBJ whole genome shotgun (WGS) entry which is preliminary data.</text>
</comment>
<organism evidence="5 6">
    <name type="scientific">Bradyrhizobium japonicum</name>
    <dbReference type="NCBI Taxonomy" id="375"/>
    <lineage>
        <taxon>Bacteria</taxon>
        <taxon>Pseudomonadati</taxon>
        <taxon>Pseudomonadota</taxon>
        <taxon>Alphaproteobacteria</taxon>
        <taxon>Hyphomicrobiales</taxon>
        <taxon>Nitrobacteraceae</taxon>
        <taxon>Bradyrhizobium</taxon>
    </lineage>
</organism>
<evidence type="ECO:0000313" key="6">
    <source>
        <dbReference type="Proteomes" id="UP000030377"/>
    </source>
</evidence>
<dbReference type="PROSITE" id="PS51318">
    <property type="entry name" value="TAT"/>
    <property type="match status" value="1"/>
</dbReference>
<dbReference type="InterPro" id="IPR006311">
    <property type="entry name" value="TAT_signal"/>
</dbReference>
<name>A0A0A3XN41_BRAJP</name>
<reference evidence="5 6" key="1">
    <citation type="submission" date="2014-09" db="EMBL/GenBank/DDBJ databases">
        <title>Draft genome of Bradyrhizobium japonicum Is-34.</title>
        <authorList>
            <person name="Tsurumaru H."/>
            <person name="Yamakawa T."/>
            <person name="Hashimoto S."/>
            <person name="Okizaki K."/>
            <person name="Kanesaki Y."/>
            <person name="Yoshikawa H."/>
            <person name="Yajima S."/>
        </authorList>
    </citation>
    <scope>NUCLEOTIDE SEQUENCE [LARGE SCALE GENOMIC DNA]</scope>
    <source>
        <strain evidence="5 6">Is-34</strain>
    </source>
</reference>
<dbReference type="Gene3D" id="3.90.76.10">
    <property type="entry name" value="Dipeptide-binding Protein, Domain 1"/>
    <property type="match status" value="1"/>
</dbReference>
<dbReference type="InterPro" id="IPR039424">
    <property type="entry name" value="SBP_5"/>
</dbReference>
<dbReference type="Proteomes" id="UP000030377">
    <property type="component" value="Unassembled WGS sequence"/>
</dbReference>
<dbReference type="Gene3D" id="3.10.105.10">
    <property type="entry name" value="Dipeptide-binding Protein, Domain 3"/>
    <property type="match status" value="1"/>
</dbReference>
<dbReference type="EMBL" id="JRPN01000030">
    <property type="protein sequence ID" value="KGT74546.1"/>
    <property type="molecule type" value="Genomic_DNA"/>
</dbReference>
<dbReference type="GO" id="GO:0043190">
    <property type="term" value="C:ATP-binding cassette (ABC) transporter complex"/>
    <property type="evidence" value="ECO:0007669"/>
    <property type="project" value="InterPro"/>
</dbReference>
<dbReference type="SUPFAM" id="SSF53850">
    <property type="entry name" value="Periplasmic binding protein-like II"/>
    <property type="match status" value="1"/>
</dbReference>
<comment type="similarity">
    <text evidence="2">Belongs to the bacterial solute-binding protein 5 family.</text>
</comment>
<protein>
    <recommendedName>
        <fullName evidence="4">Solute-binding protein family 5 domain-containing protein</fullName>
    </recommendedName>
</protein>
<dbReference type="GO" id="GO:1904680">
    <property type="term" value="F:peptide transmembrane transporter activity"/>
    <property type="evidence" value="ECO:0007669"/>
    <property type="project" value="TreeGrafter"/>
</dbReference>
<gene>
    <name evidence="5" type="ORF">MA20_38330</name>
</gene>
<dbReference type="InterPro" id="IPR030678">
    <property type="entry name" value="Peptide/Ni-bd"/>
</dbReference>
<evidence type="ECO:0000313" key="5">
    <source>
        <dbReference type="EMBL" id="KGT74546.1"/>
    </source>
</evidence>
<evidence type="ECO:0000256" key="1">
    <source>
        <dbReference type="ARBA" id="ARBA00004418"/>
    </source>
</evidence>
<keyword evidence="3" id="KW-0732">Signal</keyword>
<sequence>MKKGRPMPGLSRRSLLKAVTLGAAVPELAFAQSGRPRIVVAVPTQPDYADPVMLNNTPALRMLSNAFDGLLRIDFSHNMAVKPAIAESWRRIDSTSVEFTLRPGVKFHDGSTVTTGDIVFSLGKERRLGPTRTGNTIASQYQQNIASVQATGPSTVLVTTTIPDPAIDKKLAAWSAQIVSEAAFRNAGSWENWFKAPIGAGAYRVMSNRKDVSLILKSHDEYWGGLPPFASIEFRIVPEVASRVNGLLAGDYDLISDLLPDQFESIETSRFDVVGGAISNLRVLAIDTTAPWLSDRRIRQALSLAIDRELIMAQLWRGRIDVPHGAQYPIFGDVYDPTFPAPAYDPDRSRALLREAGYNGHPIAYRLLNNWYPNQVLTAQILVQMWKAVGVNVVLHQMENFSQVYTKPLSAIWDESFLPSWPDPTSMVWRQYGPGGGQHALKIWDSPQYQSIGAAYAQSSDGQERKQLARAALKIFAEEVPFIILHNNGAFYAKRRKLAWEPYAALVMDFGPFNPANSARQ</sequence>
<dbReference type="PIRSF" id="PIRSF002741">
    <property type="entry name" value="MppA"/>
    <property type="match status" value="1"/>
</dbReference>
<dbReference type="PANTHER" id="PTHR30290">
    <property type="entry name" value="PERIPLASMIC BINDING COMPONENT OF ABC TRANSPORTER"/>
    <property type="match status" value="1"/>
</dbReference>
<dbReference type="PANTHER" id="PTHR30290:SF38">
    <property type="entry name" value="D,D-DIPEPTIDE-BINDING PERIPLASMIC PROTEIN DDPA-RELATED"/>
    <property type="match status" value="1"/>
</dbReference>
<accession>A0A0A3XN41</accession>
<dbReference type="GO" id="GO:0030288">
    <property type="term" value="C:outer membrane-bounded periplasmic space"/>
    <property type="evidence" value="ECO:0007669"/>
    <property type="project" value="UniProtKB-ARBA"/>
</dbReference>
<evidence type="ECO:0000256" key="2">
    <source>
        <dbReference type="ARBA" id="ARBA00005695"/>
    </source>
</evidence>
<dbReference type="Pfam" id="PF00496">
    <property type="entry name" value="SBP_bac_5"/>
    <property type="match status" value="1"/>
</dbReference>
<dbReference type="GO" id="GO:0015833">
    <property type="term" value="P:peptide transport"/>
    <property type="evidence" value="ECO:0007669"/>
    <property type="project" value="TreeGrafter"/>
</dbReference>
<proteinExistence type="inferred from homology"/>
<feature type="domain" description="Solute-binding protein family 5" evidence="4">
    <location>
        <begin position="81"/>
        <end position="437"/>
    </location>
</feature>
<evidence type="ECO:0000256" key="3">
    <source>
        <dbReference type="ARBA" id="ARBA00022729"/>
    </source>
</evidence>
<comment type="subcellular location">
    <subcellularLocation>
        <location evidence="1">Periplasm</location>
    </subcellularLocation>
</comment>
<dbReference type="InterPro" id="IPR000914">
    <property type="entry name" value="SBP_5_dom"/>
</dbReference>
<dbReference type="AlphaFoldDB" id="A0A0A3XN41"/>
<evidence type="ECO:0000259" key="4">
    <source>
        <dbReference type="Pfam" id="PF00496"/>
    </source>
</evidence>